<dbReference type="OrthoDB" id="6228811at2759"/>
<dbReference type="Proteomes" id="UP000694385">
    <property type="component" value="Unassembled WGS sequence"/>
</dbReference>
<dbReference type="GO" id="GO:0042585">
    <property type="term" value="C:germinal vesicle"/>
    <property type="evidence" value="ECO:0007669"/>
    <property type="project" value="Ensembl"/>
</dbReference>
<dbReference type="InterPro" id="IPR010736">
    <property type="entry name" value="SHIPPO-rpt"/>
</dbReference>
<evidence type="ECO:0000256" key="3">
    <source>
        <dbReference type="ARBA" id="ARBA00022490"/>
    </source>
</evidence>
<evidence type="ECO:0000256" key="2">
    <source>
        <dbReference type="ARBA" id="ARBA00004496"/>
    </source>
</evidence>
<dbReference type="RefSeq" id="XP_004660258.2">
    <property type="nucleotide sequence ID" value="XM_004660201.3"/>
</dbReference>
<dbReference type="GO" id="GO:0042393">
    <property type="term" value="F:histone binding"/>
    <property type="evidence" value="ECO:0007669"/>
    <property type="project" value="Ensembl"/>
</dbReference>
<keyword evidence="7" id="KW-1185">Reference proteome</keyword>
<dbReference type="GO" id="GO:0001939">
    <property type="term" value="C:female pronucleus"/>
    <property type="evidence" value="ECO:0007669"/>
    <property type="project" value="Ensembl"/>
</dbReference>
<reference evidence="6" key="2">
    <citation type="submission" date="2025-09" db="UniProtKB">
        <authorList>
            <consortium name="Ensembl"/>
        </authorList>
    </citation>
    <scope>IDENTIFICATION</scope>
</reference>
<dbReference type="GeneID" id="101616839"/>
<evidence type="ECO:0000256" key="4">
    <source>
        <dbReference type="ARBA" id="ARBA00023242"/>
    </source>
</evidence>
<dbReference type="PANTHER" id="PTHR35678:SF1">
    <property type="entry name" value="PROTEIN STPG4"/>
    <property type="match status" value="1"/>
</dbReference>
<evidence type="ECO:0000313" key="6">
    <source>
        <dbReference type="Ensembl" id="ENSJJAP00000014493.1"/>
    </source>
</evidence>
<dbReference type="Ensembl" id="ENSJJAT00000020995.1">
    <property type="protein sequence ID" value="ENSJJAP00000014493.1"/>
    <property type="gene ID" value="ENSJJAG00000016935.1"/>
</dbReference>
<dbReference type="GO" id="GO:0005737">
    <property type="term" value="C:cytoplasm"/>
    <property type="evidence" value="ECO:0007669"/>
    <property type="project" value="UniProtKB-SubCell"/>
</dbReference>
<dbReference type="GO" id="GO:0003682">
    <property type="term" value="F:chromatin binding"/>
    <property type="evidence" value="ECO:0007669"/>
    <property type="project" value="Ensembl"/>
</dbReference>
<dbReference type="AlphaFoldDB" id="A0A8C5P149"/>
<sequence>MDQTAIPSAAAPREDQGHVESLVAPSKPTRKNSSFEREGWWRETLTNTPIPGTYHLRTFIEESQLNPVKITYNFKNEGRKKPPLVQRNDLVLNDLPQYKPPDILDVLNKQMATYSFKDQPRPSPSMLVDRDKTLQLSPGQYDILPMPVPKHMARSFVFRSAVERFPPNYFTPHEGPGPGQYNLKTPPPNPITSCFRSRVPRFLPNSSKTPGPGAYTSARQFPKQSPTIARMGREHSLFFNNTIGF</sequence>
<name>A0A8C5P149_JACJA</name>
<evidence type="ECO:0000313" key="7">
    <source>
        <dbReference type="Proteomes" id="UP000694385"/>
    </source>
</evidence>
<organism evidence="6 7">
    <name type="scientific">Jaculus jaculus</name>
    <name type="common">Lesser Egyptian jerboa</name>
    <dbReference type="NCBI Taxonomy" id="51337"/>
    <lineage>
        <taxon>Eukaryota</taxon>
        <taxon>Metazoa</taxon>
        <taxon>Chordata</taxon>
        <taxon>Craniata</taxon>
        <taxon>Vertebrata</taxon>
        <taxon>Euteleostomi</taxon>
        <taxon>Mammalia</taxon>
        <taxon>Eutheria</taxon>
        <taxon>Euarchontoglires</taxon>
        <taxon>Glires</taxon>
        <taxon>Rodentia</taxon>
        <taxon>Myomorpha</taxon>
        <taxon>Dipodoidea</taxon>
        <taxon>Dipodidae</taxon>
        <taxon>Dipodinae</taxon>
        <taxon>Jaculus</taxon>
    </lineage>
</organism>
<accession>A0A8C5P149</accession>
<dbReference type="GeneTree" id="ENSGT00390000008095"/>
<protein>
    <submittedName>
        <fullName evidence="6">Sperm tail PG rich repeat containing 4</fullName>
    </submittedName>
</protein>
<dbReference type="PANTHER" id="PTHR35678">
    <property type="entry name" value="PROTEIN STPG4"/>
    <property type="match status" value="1"/>
</dbReference>
<keyword evidence="3" id="KW-0963">Cytoplasm</keyword>
<evidence type="ECO:0000256" key="1">
    <source>
        <dbReference type="ARBA" id="ARBA00004123"/>
    </source>
</evidence>
<reference evidence="6" key="1">
    <citation type="submission" date="2025-08" db="UniProtKB">
        <authorList>
            <consortium name="Ensembl"/>
        </authorList>
    </citation>
    <scope>IDENTIFICATION</scope>
</reference>
<dbReference type="GO" id="GO:0072529">
    <property type="term" value="P:pyrimidine-containing compound catabolic process"/>
    <property type="evidence" value="ECO:0007669"/>
    <property type="project" value="Ensembl"/>
</dbReference>
<keyword evidence="4" id="KW-0539">Nucleus</keyword>
<dbReference type="CTD" id="285051"/>
<dbReference type="GO" id="GO:0001940">
    <property type="term" value="C:male pronucleus"/>
    <property type="evidence" value="ECO:0007669"/>
    <property type="project" value="Ensembl"/>
</dbReference>
<comment type="subcellular location">
    <subcellularLocation>
        <location evidence="2">Cytoplasm</location>
    </subcellularLocation>
    <subcellularLocation>
        <location evidence="1">Nucleus</location>
    </subcellularLocation>
</comment>
<feature type="region of interest" description="Disordered" evidence="5">
    <location>
        <begin position="202"/>
        <end position="222"/>
    </location>
</feature>
<dbReference type="GO" id="GO:0001673">
    <property type="term" value="C:male germ cell nucleus"/>
    <property type="evidence" value="ECO:0007669"/>
    <property type="project" value="Ensembl"/>
</dbReference>
<gene>
    <name evidence="6" type="primary">Stpg4</name>
</gene>
<evidence type="ECO:0000256" key="5">
    <source>
        <dbReference type="SAM" id="MobiDB-lite"/>
    </source>
</evidence>
<dbReference type="OMA" id="PCHYNVT"/>
<feature type="region of interest" description="Disordered" evidence="5">
    <location>
        <begin position="1"/>
        <end position="36"/>
    </location>
</feature>
<proteinExistence type="predicted"/>
<dbReference type="Pfam" id="PF07004">
    <property type="entry name" value="SHIPPO-rpt"/>
    <property type="match status" value="2"/>
</dbReference>
<dbReference type="GO" id="GO:0044727">
    <property type="term" value="P:epigenetic programing of male pronucleus"/>
    <property type="evidence" value="ECO:0007669"/>
    <property type="project" value="Ensembl"/>
</dbReference>